<keyword evidence="2" id="KW-1185">Reference proteome</keyword>
<gene>
    <name evidence="1" type="ORF">SAMN05446037_10298</name>
</gene>
<protein>
    <submittedName>
        <fullName evidence="1">CRISPR-associated protein, Csd1 family</fullName>
    </submittedName>
</protein>
<dbReference type="EMBL" id="FZOJ01000029">
    <property type="protein sequence ID" value="SNS94721.1"/>
    <property type="molecule type" value="Genomic_DNA"/>
</dbReference>
<dbReference type="Pfam" id="PF09709">
    <property type="entry name" value="Cas_Csd1"/>
    <property type="match status" value="1"/>
</dbReference>
<name>A0A239IMF4_9FIRM</name>
<evidence type="ECO:0000313" key="2">
    <source>
        <dbReference type="Proteomes" id="UP000198304"/>
    </source>
</evidence>
<proteinExistence type="predicted"/>
<dbReference type="RefSeq" id="WP_089284662.1">
    <property type="nucleotide sequence ID" value="NZ_FZOJ01000029.1"/>
</dbReference>
<dbReference type="OrthoDB" id="5389988at2"/>
<dbReference type="AlphaFoldDB" id="A0A239IMF4"/>
<sequence>MSWIHKLYNTYQNCRSEVGITGSDEKTPLLPIAHSTQNAQIEVILNGGGNFLRAKMLEKEEAVTIIPVTEDSATRSGTKPPPHPLCDKLQYVAGDYSNYVEKKNGEEFYKKYMEQLENWCDSPYCNNKVKAVLTYLQKKTLISDLIEQKVLVGDSNGTLSKVKLGAGNQSDAFIRFKVEISGEDESAVWLDKDVYNSYIKYYLSLQQDVKLCYVQGDKIPCSEKHPAKVRNTGDKAKLISANDATGFTYRGRFVDKDQVVSVGYETSQKSHNALRWLIDKQGYKNGDQVVVAWGTKNQTIPEILEDTQGGIFGEEEMAIVSTEKEFAKRLNKAIAGYGCDLDTKAEIVIMGLDAATTGRLSITYYRELDGTDFLNRIKHWHSTCIWQHSYKTVPDGLDEKGKEKFKVISFIGAPSPKDIATIGFGSPRENSKTQKKQLELKDTLLKATIERLLPCIIDGAKLPYDLVNLAVNRASSPVSMEKWEWEKALTITCALVRKYKYDKFKEVWEMALDENQKDRSYIFGRLLAIAQEIEEYALYTTNEKRATNAERLMHQFKLHPYKTWGILTDKLRPYIIRLGAKGADLTELMTGVNSMIPYEEFISQKKLDDSYILGYYCQRQVFIEEKKKRIEESAKKKLEKIN</sequence>
<dbReference type="NCBIfam" id="TIGR01863">
    <property type="entry name" value="cas_Csd1"/>
    <property type="match status" value="1"/>
</dbReference>
<accession>A0A239IMF4</accession>
<dbReference type="InterPro" id="IPR010144">
    <property type="entry name" value="CRISPR-assoc_prot_Csd1-typ"/>
</dbReference>
<reference evidence="1 2" key="1">
    <citation type="submission" date="2017-06" db="EMBL/GenBank/DDBJ databases">
        <authorList>
            <person name="Kim H.J."/>
            <person name="Triplett B.A."/>
        </authorList>
    </citation>
    <scope>NUCLEOTIDE SEQUENCE [LARGE SCALE GENOMIC DNA]</scope>
    <source>
        <strain evidence="1 2">SCA</strain>
    </source>
</reference>
<dbReference type="Proteomes" id="UP000198304">
    <property type="component" value="Unassembled WGS sequence"/>
</dbReference>
<evidence type="ECO:0000313" key="1">
    <source>
        <dbReference type="EMBL" id="SNS94721.1"/>
    </source>
</evidence>
<dbReference type="CDD" id="cd09757">
    <property type="entry name" value="Cas8c_I-C"/>
    <property type="match status" value="1"/>
</dbReference>
<organism evidence="1 2">
    <name type="scientific">Anaerovirgula multivorans</name>
    <dbReference type="NCBI Taxonomy" id="312168"/>
    <lineage>
        <taxon>Bacteria</taxon>
        <taxon>Bacillati</taxon>
        <taxon>Bacillota</taxon>
        <taxon>Clostridia</taxon>
        <taxon>Peptostreptococcales</taxon>
        <taxon>Natronincolaceae</taxon>
        <taxon>Anaerovirgula</taxon>
    </lineage>
</organism>